<keyword evidence="1" id="KW-0472">Membrane</keyword>
<organism evidence="2 3">
    <name type="scientific">Shewanella gelidii</name>
    <dbReference type="NCBI Taxonomy" id="1642821"/>
    <lineage>
        <taxon>Bacteria</taxon>
        <taxon>Pseudomonadati</taxon>
        <taxon>Pseudomonadota</taxon>
        <taxon>Gammaproteobacteria</taxon>
        <taxon>Alteromonadales</taxon>
        <taxon>Shewanellaceae</taxon>
        <taxon>Shewanella</taxon>
    </lineage>
</organism>
<evidence type="ECO:0000256" key="1">
    <source>
        <dbReference type="SAM" id="Phobius"/>
    </source>
</evidence>
<dbReference type="PANTHER" id="PTHR35867:SF1">
    <property type="entry name" value="PROTEIN RSEC"/>
    <property type="match status" value="1"/>
</dbReference>
<keyword evidence="1" id="KW-0812">Transmembrane</keyword>
<dbReference type="InterPro" id="IPR026268">
    <property type="entry name" value="RseC"/>
</dbReference>
<dbReference type="PANTHER" id="PTHR35867">
    <property type="entry name" value="PROTEIN RSEC"/>
    <property type="match status" value="1"/>
</dbReference>
<dbReference type="PIRSF" id="PIRSF004923">
    <property type="entry name" value="RseC"/>
    <property type="match status" value="1"/>
</dbReference>
<sequence>MEEIARVVSYQDGWAQVEVEVKSACNHCNSQESCGTSAVAKAFSRKTQQFSLPCSEPCSAGDLLRIGLPESVILKAAALIYLMPIIGFLLIGSIANMVLPVLGLVHELFVALLAVTSGYLSWRYAKKRAAQLEKDATPIVIANLGREMSLQRG</sequence>
<protein>
    <submittedName>
        <fullName evidence="2">Sigma E factor positive regulatory protein RseC</fullName>
    </submittedName>
</protein>
<feature type="transmembrane region" description="Helical" evidence="1">
    <location>
        <begin position="101"/>
        <end position="122"/>
    </location>
</feature>
<feature type="transmembrane region" description="Helical" evidence="1">
    <location>
        <begin position="72"/>
        <end position="95"/>
    </location>
</feature>
<gene>
    <name evidence="2" type="primary">rseC</name>
    <name evidence="2" type="ORF">GCM10009332_03060</name>
</gene>
<dbReference type="Proteomes" id="UP000613743">
    <property type="component" value="Unassembled WGS sequence"/>
</dbReference>
<evidence type="ECO:0000313" key="3">
    <source>
        <dbReference type="Proteomes" id="UP000613743"/>
    </source>
</evidence>
<dbReference type="Pfam" id="PF04246">
    <property type="entry name" value="RseC_MucC"/>
    <property type="match status" value="1"/>
</dbReference>
<proteinExistence type="predicted"/>
<comment type="caution">
    <text evidence="2">The sequence shown here is derived from an EMBL/GenBank/DDBJ whole genome shotgun (WGS) entry which is preliminary data.</text>
</comment>
<keyword evidence="3" id="KW-1185">Reference proteome</keyword>
<dbReference type="EMBL" id="BMPZ01000001">
    <property type="protein sequence ID" value="GGI69394.1"/>
    <property type="molecule type" value="Genomic_DNA"/>
</dbReference>
<reference evidence="2" key="1">
    <citation type="journal article" date="2014" name="Int. J. Syst. Evol. Microbiol.">
        <title>Complete genome sequence of Corynebacterium casei LMG S-19264T (=DSM 44701T), isolated from a smear-ripened cheese.</title>
        <authorList>
            <consortium name="US DOE Joint Genome Institute (JGI-PGF)"/>
            <person name="Walter F."/>
            <person name="Albersmeier A."/>
            <person name="Kalinowski J."/>
            <person name="Ruckert C."/>
        </authorList>
    </citation>
    <scope>NUCLEOTIDE SEQUENCE</scope>
    <source>
        <strain evidence="2">JCM 30804</strain>
    </source>
</reference>
<reference evidence="2" key="2">
    <citation type="submission" date="2020-09" db="EMBL/GenBank/DDBJ databases">
        <authorList>
            <person name="Sun Q."/>
            <person name="Ohkuma M."/>
        </authorList>
    </citation>
    <scope>NUCLEOTIDE SEQUENCE</scope>
    <source>
        <strain evidence="2">JCM 30804</strain>
    </source>
</reference>
<dbReference type="InterPro" id="IPR007359">
    <property type="entry name" value="SigmaE_reg_RseC_MucC"/>
</dbReference>
<evidence type="ECO:0000313" key="2">
    <source>
        <dbReference type="EMBL" id="GGI69394.1"/>
    </source>
</evidence>
<dbReference type="AlphaFoldDB" id="A0A917N6S1"/>
<name>A0A917N6S1_9GAMM</name>
<accession>A0A917N6S1</accession>
<keyword evidence="1" id="KW-1133">Transmembrane helix</keyword>